<dbReference type="SUPFAM" id="SSF46894">
    <property type="entry name" value="C-terminal effector domain of the bipartite response regulators"/>
    <property type="match status" value="1"/>
</dbReference>
<accession>A0A933SH96</accession>
<evidence type="ECO:0000256" key="2">
    <source>
        <dbReference type="PROSITE-ProRule" id="PRU00169"/>
    </source>
</evidence>
<dbReference type="Gene3D" id="3.40.50.2300">
    <property type="match status" value="2"/>
</dbReference>
<dbReference type="AlphaFoldDB" id="A0A933SH96"/>
<keyword evidence="1" id="KW-0238">DNA-binding</keyword>
<comment type="caution">
    <text evidence="6">The sequence shown here is derived from an EMBL/GenBank/DDBJ whole genome shotgun (WGS) entry which is preliminary data.</text>
</comment>
<dbReference type="SUPFAM" id="SSF52172">
    <property type="entry name" value="CheY-like"/>
    <property type="match status" value="1"/>
</dbReference>
<dbReference type="InterPro" id="IPR011006">
    <property type="entry name" value="CheY-like_superfamily"/>
</dbReference>
<evidence type="ECO:0000256" key="3">
    <source>
        <dbReference type="SAM" id="MobiDB-lite"/>
    </source>
</evidence>
<dbReference type="GO" id="GO:0000160">
    <property type="term" value="P:phosphorelay signal transduction system"/>
    <property type="evidence" value="ECO:0007669"/>
    <property type="project" value="InterPro"/>
</dbReference>
<proteinExistence type="predicted"/>
<feature type="domain" description="HTH luxR-type" evidence="4">
    <location>
        <begin position="196"/>
        <end position="261"/>
    </location>
</feature>
<dbReference type="EMBL" id="JACRIW010000075">
    <property type="protein sequence ID" value="MBI5169884.1"/>
    <property type="molecule type" value="Genomic_DNA"/>
</dbReference>
<feature type="domain" description="Response regulatory" evidence="5">
    <location>
        <begin position="33"/>
        <end position="175"/>
    </location>
</feature>
<dbReference type="PROSITE" id="PS50110">
    <property type="entry name" value="RESPONSE_REGULATORY"/>
    <property type="match status" value="1"/>
</dbReference>
<dbReference type="GO" id="GO:0006355">
    <property type="term" value="P:regulation of DNA-templated transcription"/>
    <property type="evidence" value="ECO:0007669"/>
    <property type="project" value="InterPro"/>
</dbReference>
<dbReference type="InterPro" id="IPR000792">
    <property type="entry name" value="Tscrpt_reg_LuxR_C"/>
</dbReference>
<feature type="region of interest" description="Disordered" evidence="3">
    <location>
        <begin position="1"/>
        <end position="26"/>
    </location>
</feature>
<dbReference type="Pfam" id="PF00196">
    <property type="entry name" value="GerE"/>
    <property type="match status" value="1"/>
</dbReference>
<dbReference type="SMART" id="SM00421">
    <property type="entry name" value="HTH_LUXR"/>
    <property type="match status" value="1"/>
</dbReference>
<dbReference type="InterPro" id="IPR039420">
    <property type="entry name" value="WalR-like"/>
</dbReference>
<evidence type="ECO:0000256" key="1">
    <source>
        <dbReference type="ARBA" id="ARBA00023125"/>
    </source>
</evidence>
<dbReference type="InterPro" id="IPR016032">
    <property type="entry name" value="Sig_transdc_resp-reg_C-effctor"/>
</dbReference>
<comment type="caution">
    <text evidence="2">Lacks conserved residue(s) required for the propagation of feature annotation.</text>
</comment>
<dbReference type="CDD" id="cd06170">
    <property type="entry name" value="LuxR_C_like"/>
    <property type="match status" value="1"/>
</dbReference>
<gene>
    <name evidence="6" type="ORF">HZA61_10380</name>
</gene>
<dbReference type="PANTHER" id="PTHR43214:SF43">
    <property type="entry name" value="TWO-COMPONENT RESPONSE REGULATOR"/>
    <property type="match status" value="1"/>
</dbReference>
<name>A0A933SH96_UNCEI</name>
<evidence type="ECO:0000313" key="7">
    <source>
        <dbReference type="Proteomes" id="UP000696931"/>
    </source>
</evidence>
<dbReference type="Proteomes" id="UP000696931">
    <property type="component" value="Unassembled WGS sequence"/>
</dbReference>
<dbReference type="PANTHER" id="PTHR43214">
    <property type="entry name" value="TWO-COMPONENT RESPONSE REGULATOR"/>
    <property type="match status" value="1"/>
</dbReference>
<feature type="compositionally biased region" description="Basic residues" evidence="3">
    <location>
        <begin position="1"/>
        <end position="11"/>
    </location>
</feature>
<sequence length="273" mass="28403">MKTLPRSRRTSNRPTSRTATPSATARGGAPTICMVVADGAAIDRAAIAALLRAESDFLVVGEAADSAEAIALCRKLDPDVLVLTLTLPSAAEQSALAEIRQALPDLGVVAMSERGWSDCLVLNPPLASHTPHAPGRSLCSGGSDCLQIAAAFGAMGTVRRSADPKALFSTIRSVASGRASYEPGTIAAIAGEKTLSGEPIRELSPRLLEVAALLADGHSNKEIASALGISEPTVKKHVAQLLHRLGLDDRLQAALFVARHPLLFTPRGVGAMR</sequence>
<protein>
    <submittedName>
        <fullName evidence="6">Response regulator transcription factor</fullName>
    </submittedName>
</protein>
<dbReference type="InterPro" id="IPR001789">
    <property type="entry name" value="Sig_transdc_resp-reg_receiver"/>
</dbReference>
<dbReference type="GO" id="GO:0003677">
    <property type="term" value="F:DNA binding"/>
    <property type="evidence" value="ECO:0007669"/>
    <property type="project" value="UniProtKB-KW"/>
</dbReference>
<evidence type="ECO:0000259" key="4">
    <source>
        <dbReference type="PROSITE" id="PS50043"/>
    </source>
</evidence>
<dbReference type="PROSITE" id="PS50043">
    <property type="entry name" value="HTH_LUXR_2"/>
    <property type="match status" value="1"/>
</dbReference>
<reference evidence="6" key="1">
    <citation type="submission" date="2020-07" db="EMBL/GenBank/DDBJ databases">
        <title>Huge and variable diversity of episymbiotic CPR bacteria and DPANN archaea in groundwater ecosystems.</title>
        <authorList>
            <person name="He C.Y."/>
            <person name="Keren R."/>
            <person name="Whittaker M."/>
            <person name="Farag I.F."/>
            <person name="Doudna J."/>
            <person name="Cate J.H.D."/>
            <person name="Banfield J.F."/>
        </authorList>
    </citation>
    <scope>NUCLEOTIDE SEQUENCE</scope>
    <source>
        <strain evidence="6">NC_groundwater_1813_Pr3_B-0.1um_71_17</strain>
    </source>
</reference>
<evidence type="ECO:0000313" key="6">
    <source>
        <dbReference type="EMBL" id="MBI5169884.1"/>
    </source>
</evidence>
<dbReference type="PRINTS" id="PR00038">
    <property type="entry name" value="HTHLUXR"/>
</dbReference>
<evidence type="ECO:0000259" key="5">
    <source>
        <dbReference type="PROSITE" id="PS50110"/>
    </source>
</evidence>
<organism evidence="6 7">
    <name type="scientific">Eiseniibacteriota bacterium</name>
    <dbReference type="NCBI Taxonomy" id="2212470"/>
    <lineage>
        <taxon>Bacteria</taxon>
        <taxon>Candidatus Eiseniibacteriota</taxon>
    </lineage>
</organism>
<feature type="compositionally biased region" description="Low complexity" evidence="3">
    <location>
        <begin position="12"/>
        <end position="26"/>
    </location>
</feature>